<dbReference type="Proteomes" id="UP000198931">
    <property type="component" value="Unassembled WGS sequence"/>
</dbReference>
<keyword evidence="2" id="KW-1185">Reference proteome</keyword>
<dbReference type="Pfam" id="PF13148">
    <property type="entry name" value="DUF3987"/>
    <property type="match status" value="2"/>
</dbReference>
<evidence type="ECO:0000313" key="1">
    <source>
        <dbReference type="EMBL" id="SFI55234.1"/>
    </source>
</evidence>
<dbReference type="AlphaFoldDB" id="A0A1I3J4J4"/>
<accession>A0A1I3J4J4</accession>
<reference evidence="1 2" key="1">
    <citation type="submission" date="2016-10" db="EMBL/GenBank/DDBJ databases">
        <authorList>
            <person name="de Groot N.N."/>
        </authorList>
    </citation>
    <scope>NUCLEOTIDE SEQUENCE [LARGE SCALE GENOMIC DNA]</scope>
    <source>
        <strain evidence="1 2">DSM 26000</strain>
    </source>
</reference>
<dbReference type="STRING" id="1125876.SAMN05443292_2933"/>
<evidence type="ECO:0008006" key="3">
    <source>
        <dbReference type="Google" id="ProtNLM"/>
    </source>
</evidence>
<organism evidence="1 2">
    <name type="scientific">Halpernia frigidisoli</name>
    <dbReference type="NCBI Taxonomy" id="1125876"/>
    <lineage>
        <taxon>Bacteria</taxon>
        <taxon>Pseudomonadati</taxon>
        <taxon>Bacteroidota</taxon>
        <taxon>Flavobacteriia</taxon>
        <taxon>Flavobacteriales</taxon>
        <taxon>Weeksellaceae</taxon>
        <taxon>Chryseobacterium group</taxon>
        <taxon>Halpernia</taxon>
    </lineage>
</organism>
<evidence type="ECO:0000313" key="2">
    <source>
        <dbReference type="Proteomes" id="UP000198931"/>
    </source>
</evidence>
<dbReference type="RefSeq" id="WP_090082565.1">
    <property type="nucleotide sequence ID" value="NZ_FOQT01000005.1"/>
</dbReference>
<dbReference type="InterPro" id="IPR025048">
    <property type="entry name" value="DUF3987"/>
</dbReference>
<name>A0A1I3J4J4_9FLAO</name>
<protein>
    <recommendedName>
        <fullName evidence="3">DUF3987 domain-containing protein</fullName>
    </recommendedName>
</protein>
<proteinExistence type="predicted"/>
<dbReference type="EMBL" id="FOQT01000005">
    <property type="protein sequence ID" value="SFI55234.1"/>
    <property type="molecule type" value="Genomic_DNA"/>
</dbReference>
<gene>
    <name evidence="1" type="ORF">SAMN05443292_2933</name>
</gene>
<dbReference type="OrthoDB" id="2781056at2"/>
<sequence>MMTKNSHISEYQQFMNDRAIKLSEISDNEFQLGSTNILNGLKEDFKLISGKNIFPESIFPPIMQKLVRELETTLNFSPDYTSASILYAVSVSIGNKIQLKVKNSWLEKSNLYMVLVGRTGDVKSHSVSFCLNPLMKLDKQNFEQYLLKKKEYEQLPIEEKFKTTSPVLRQLLLNDFTPEAFVKAHYFNPRGIGLYTDEIAGFFNSFNQYRKGSEEESYLSAWSGKPIIKNRISGDEMRVDNTKVDIIGTMQEGILSSVFQSNKMKNGFIDRLLFVLPHKYVDNKWNDLDLDEKYIEWYSEFINKIYNLAENLETVLEFQPDAKEYLYSWQNNQKHDFDFEYQRGVSVKLQQYVLRFAILIEVMNSICNNDKLQSISLKSLKSAIKLRDYFFENAIRVFEIIDNNYYDSLTEIQKNVFDKLPQQFKTGEGIEIISKEDLMKERSFKNFLKDEKLFKKIAHGIYEKQVF</sequence>